<organism evidence="1 2">
    <name type="scientific">Persea americana</name>
    <name type="common">Avocado</name>
    <dbReference type="NCBI Taxonomy" id="3435"/>
    <lineage>
        <taxon>Eukaryota</taxon>
        <taxon>Viridiplantae</taxon>
        <taxon>Streptophyta</taxon>
        <taxon>Embryophyta</taxon>
        <taxon>Tracheophyta</taxon>
        <taxon>Spermatophyta</taxon>
        <taxon>Magnoliopsida</taxon>
        <taxon>Magnoliidae</taxon>
        <taxon>Laurales</taxon>
        <taxon>Lauraceae</taxon>
        <taxon>Persea</taxon>
    </lineage>
</organism>
<comment type="caution">
    <text evidence="1">The sequence shown here is derived from an EMBL/GenBank/DDBJ whole genome shotgun (WGS) entry which is preliminary data.</text>
</comment>
<sequence>MRLGHPIPPHPKIGRICHFQKAQPPGGLSRRRKTQDRKSIALQKPEYNTGQRGRMLGFYMVTLLPHYTIPNNSNKIYERWDMISRSDYRIASCTGNSEEFGKIILLI</sequence>
<accession>A0ACC2MV16</accession>
<name>A0ACC2MV16_PERAE</name>
<protein>
    <submittedName>
        <fullName evidence="1">Uncharacterized protein</fullName>
    </submittedName>
</protein>
<gene>
    <name evidence="1" type="ORF">MRB53_002057</name>
</gene>
<reference evidence="1 2" key="1">
    <citation type="journal article" date="2022" name="Hortic Res">
        <title>A haplotype resolved chromosomal level avocado genome allows analysis of novel avocado genes.</title>
        <authorList>
            <person name="Nath O."/>
            <person name="Fletcher S.J."/>
            <person name="Hayward A."/>
            <person name="Shaw L.M."/>
            <person name="Masouleh A.K."/>
            <person name="Furtado A."/>
            <person name="Henry R.J."/>
            <person name="Mitter N."/>
        </authorList>
    </citation>
    <scope>NUCLEOTIDE SEQUENCE [LARGE SCALE GENOMIC DNA]</scope>
    <source>
        <strain evidence="2">cv. Hass</strain>
    </source>
</reference>
<dbReference type="Proteomes" id="UP001234297">
    <property type="component" value="Chromosome 1"/>
</dbReference>
<dbReference type="EMBL" id="CM056809">
    <property type="protein sequence ID" value="KAJ8649034.1"/>
    <property type="molecule type" value="Genomic_DNA"/>
</dbReference>
<keyword evidence="2" id="KW-1185">Reference proteome</keyword>
<evidence type="ECO:0000313" key="2">
    <source>
        <dbReference type="Proteomes" id="UP001234297"/>
    </source>
</evidence>
<proteinExistence type="predicted"/>
<evidence type="ECO:0000313" key="1">
    <source>
        <dbReference type="EMBL" id="KAJ8649034.1"/>
    </source>
</evidence>